<protein>
    <submittedName>
        <fullName evidence="5">Alanine acetyltransferase</fullName>
    </submittedName>
</protein>
<evidence type="ECO:0000259" key="4">
    <source>
        <dbReference type="PROSITE" id="PS51186"/>
    </source>
</evidence>
<evidence type="ECO:0000313" key="6">
    <source>
        <dbReference type="Proteomes" id="UP000076623"/>
    </source>
</evidence>
<sequence length="188" mass="21677">MNQSVETNVKLTGDNIYIRLLTVEDAEDMVNLQLENREFFSQFAMERSDDFYSLENQQKRIQMLVENAKQDLDYYFGIFTKDEEILIGTINLFAVMRGSIQSAFVGYFLDEKHNGKGFTTEAVRLIVKYAFDELKLHRVEAGVMPHNVGSIRVLEKAGFEKEGLARKNVKINGKWEDHQQMAIINPAD</sequence>
<dbReference type="KEGG" id="fpn:ABE65_006095"/>
<evidence type="ECO:0000256" key="3">
    <source>
        <dbReference type="ARBA" id="ARBA00038502"/>
    </source>
</evidence>
<dbReference type="InterPro" id="IPR000182">
    <property type="entry name" value="GNAT_dom"/>
</dbReference>
<proteinExistence type="inferred from homology"/>
<keyword evidence="6" id="KW-1185">Reference proteome</keyword>
<organism evidence="5 6">
    <name type="scientific">Fictibacillus phosphorivorans</name>
    <dbReference type="NCBI Taxonomy" id="1221500"/>
    <lineage>
        <taxon>Bacteria</taxon>
        <taxon>Bacillati</taxon>
        <taxon>Bacillota</taxon>
        <taxon>Bacilli</taxon>
        <taxon>Bacillales</taxon>
        <taxon>Fictibacillaceae</taxon>
        <taxon>Fictibacillus</taxon>
    </lineage>
</organism>
<dbReference type="GO" id="GO:0008999">
    <property type="term" value="F:protein-N-terminal-alanine acetyltransferase activity"/>
    <property type="evidence" value="ECO:0007669"/>
    <property type="project" value="TreeGrafter"/>
</dbReference>
<evidence type="ECO:0000313" key="5">
    <source>
        <dbReference type="EMBL" id="ANC79303.1"/>
    </source>
</evidence>
<dbReference type="PROSITE" id="PS51186">
    <property type="entry name" value="GNAT"/>
    <property type="match status" value="1"/>
</dbReference>
<dbReference type="FunFam" id="3.40.630.30:FF:000005">
    <property type="entry name" value="Ribosomal protein alanine acetyltransferase"/>
    <property type="match status" value="1"/>
</dbReference>
<comment type="similarity">
    <text evidence="3">Belongs to the acetyltransferase family. RimJ subfamily.</text>
</comment>
<dbReference type="Proteomes" id="UP000076623">
    <property type="component" value="Chromosome"/>
</dbReference>
<keyword evidence="2" id="KW-0012">Acyltransferase</keyword>
<dbReference type="InterPro" id="IPR016181">
    <property type="entry name" value="Acyl_CoA_acyltransferase"/>
</dbReference>
<dbReference type="InterPro" id="IPR051531">
    <property type="entry name" value="N-acetyltransferase"/>
</dbReference>
<dbReference type="GO" id="GO:0005737">
    <property type="term" value="C:cytoplasm"/>
    <property type="evidence" value="ECO:0007669"/>
    <property type="project" value="TreeGrafter"/>
</dbReference>
<feature type="domain" description="N-acetyltransferase" evidence="4">
    <location>
        <begin position="16"/>
        <end position="186"/>
    </location>
</feature>
<dbReference type="PANTHER" id="PTHR43792:SF8">
    <property type="entry name" value="[RIBOSOMAL PROTEIN US5]-ALANINE N-ACETYLTRANSFERASE"/>
    <property type="match status" value="1"/>
</dbReference>
<name>A0A160IRZ0_9BACL</name>
<dbReference type="STRING" id="1221500.ABE65_006095"/>
<accession>A0A160IRZ0</accession>
<gene>
    <name evidence="5" type="ORF">ABE65_006095</name>
</gene>
<dbReference type="PANTHER" id="PTHR43792">
    <property type="entry name" value="GNAT FAMILY, PUTATIVE (AFU_ORTHOLOGUE AFUA_3G00765)-RELATED-RELATED"/>
    <property type="match status" value="1"/>
</dbReference>
<dbReference type="EMBL" id="CP015378">
    <property type="protein sequence ID" value="ANC79303.1"/>
    <property type="molecule type" value="Genomic_DNA"/>
</dbReference>
<dbReference type="AlphaFoldDB" id="A0A160IRZ0"/>
<evidence type="ECO:0000256" key="1">
    <source>
        <dbReference type="ARBA" id="ARBA00022679"/>
    </source>
</evidence>
<keyword evidence="1 5" id="KW-0808">Transferase</keyword>
<dbReference type="OrthoDB" id="9795206at2"/>
<dbReference type="SUPFAM" id="SSF55729">
    <property type="entry name" value="Acyl-CoA N-acyltransferases (Nat)"/>
    <property type="match status" value="1"/>
</dbReference>
<dbReference type="Pfam" id="PF13302">
    <property type="entry name" value="Acetyltransf_3"/>
    <property type="match status" value="1"/>
</dbReference>
<dbReference type="Gene3D" id="3.40.630.30">
    <property type="match status" value="1"/>
</dbReference>
<evidence type="ECO:0000256" key="2">
    <source>
        <dbReference type="ARBA" id="ARBA00023315"/>
    </source>
</evidence>
<reference evidence="5 6" key="1">
    <citation type="submission" date="2016-04" db="EMBL/GenBank/DDBJ databases">
        <title>Complete genome sequence of Fictibacillus phosphorivorans G25-29, a strain toxic to nematodes.</title>
        <authorList>
            <person name="Zheng Z."/>
        </authorList>
    </citation>
    <scope>NUCLEOTIDE SEQUENCE [LARGE SCALE GENOMIC DNA]</scope>
    <source>
        <strain evidence="5 6">G25-29</strain>
    </source>
</reference>